<evidence type="ECO:0000313" key="5">
    <source>
        <dbReference type="Proteomes" id="UP000007721"/>
    </source>
</evidence>
<keyword evidence="2" id="KW-0812">Transmembrane</keyword>
<keyword evidence="5" id="KW-1185">Reference proteome</keyword>
<dbReference type="OrthoDB" id="8579797at2"/>
<dbReference type="STRING" id="316067.Geob_2685"/>
<dbReference type="eggNOG" id="COG1463">
    <property type="taxonomic scope" value="Bacteria"/>
</dbReference>
<keyword evidence="2" id="KW-0472">Membrane</keyword>
<dbReference type="Proteomes" id="UP000007721">
    <property type="component" value="Chromosome"/>
</dbReference>
<dbReference type="RefSeq" id="WP_012647763.1">
    <property type="nucleotide sequence ID" value="NC_011979.1"/>
</dbReference>
<dbReference type="PANTHER" id="PTHR33371">
    <property type="entry name" value="INTERMEMBRANE PHOSPHOLIPID TRANSPORT SYSTEM BINDING PROTEIN MLAD-RELATED"/>
    <property type="match status" value="1"/>
</dbReference>
<dbReference type="Pfam" id="PF02470">
    <property type="entry name" value="MlaD"/>
    <property type="match status" value="1"/>
</dbReference>
<dbReference type="KEGG" id="geo:Geob_2685"/>
<evidence type="ECO:0000256" key="2">
    <source>
        <dbReference type="SAM" id="Phobius"/>
    </source>
</evidence>
<dbReference type="InterPro" id="IPR052336">
    <property type="entry name" value="MlaD_Phospholipid_Transporter"/>
</dbReference>
<name>B9M1F3_GEODF</name>
<sequence>MIKEEDVRFKHLEKKIGLFAAIAIVGALAVVLFIGADKDLLTPKYKLKFTTGKGTGFAKGMPVKLSGFRIGRIKSINLNEQAMVDIEIEVNKKYQKWIKSDSSARLVKEGLVGDSIIEVTAGSAKAMVLKNGDTINFEKSKGLEEVANDIAEEVKPVLIEVKEIISYINDPNGDIKQSLGNIKLLTQQLQDTREKVDDLLVSSRDNVSSLTKSGVDVLNNTNAKVSALGPTLEKVDRSMANLEKSLPPLLQKVDASMDHLEKTTLQLQKTSEKAMPRVPKLINKAEDVMEGADTVLNAVKDMWPFKNHVPAADQRQFVPGDSHD</sequence>
<organism evidence="4 5">
    <name type="scientific">Geotalea daltonii (strain DSM 22248 / JCM 15807 / FRC-32)</name>
    <name type="common">Geobacter daltonii</name>
    <dbReference type="NCBI Taxonomy" id="316067"/>
    <lineage>
        <taxon>Bacteria</taxon>
        <taxon>Pseudomonadati</taxon>
        <taxon>Thermodesulfobacteriota</taxon>
        <taxon>Desulfuromonadia</taxon>
        <taxon>Geobacterales</taxon>
        <taxon>Geobacteraceae</taxon>
        <taxon>Geotalea</taxon>
    </lineage>
</organism>
<protein>
    <submittedName>
        <fullName evidence="4">ABC transporter, periplasmic substrate-binding protein, MCE family</fullName>
    </submittedName>
</protein>
<dbReference type="AlphaFoldDB" id="B9M1F3"/>
<keyword evidence="1" id="KW-0175">Coiled coil</keyword>
<accession>B9M1F3</accession>
<dbReference type="HOGENOM" id="CLU_070810_0_0_7"/>
<evidence type="ECO:0000259" key="3">
    <source>
        <dbReference type="Pfam" id="PF02470"/>
    </source>
</evidence>
<feature type="domain" description="Mce/MlaD" evidence="3">
    <location>
        <begin position="44"/>
        <end position="122"/>
    </location>
</feature>
<evidence type="ECO:0000313" key="4">
    <source>
        <dbReference type="EMBL" id="ACM21035.1"/>
    </source>
</evidence>
<dbReference type="EMBL" id="CP001390">
    <property type="protein sequence ID" value="ACM21035.1"/>
    <property type="molecule type" value="Genomic_DNA"/>
</dbReference>
<proteinExistence type="predicted"/>
<dbReference type="InterPro" id="IPR003399">
    <property type="entry name" value="Mce/MlaD"/>
</dbReference>
<feature type="coiled-coil region" evidence="1">
    <location>
        <begin position="175"/>
        <end position="202"/>
    </location>
</feature>
<evidence type="ECO:0000256" key="1">
    <source>
        <dbReference type="SAM" id="Coils"/>
    </source>
</evidence>
<feature type="transmembrane region" description="Helical" evidence="2">
    <location>
        <begin position="16"/>
        <end position="36"/>
    </location>
</feature>
<dbReference type="PANTHER" id="PTHR33371:SF4">
    <property type="entry name" value="INTERMEMBRANE PHOSPHOLIPID TRANSPORT SYSTEM BINDING PROTEIN MLAD"/>
    <property type="match status" value="1"/>
</dbReference>
<reference evidence="4 5" key="1">
    <citation type="submission" date="2009-01" db="EMBL/GenBank/DDBJ databases">
        <title>Complete sequence of Geobacter sp. FRC-32.</title>
        <authorList>
            <consortium name="US DOE Joint Genome Institute"/>
            <person name="Lucas S."/>
            <person name="Copeland A."/>
            <person name="Lapidus A."/>
            <person name="Glavina del Rio T."/>
            <person name="Dalin E."/>
            <person name="Tice H."/>
            <person name="Bruce D."/>
            <person name="Goodwin L."/>
            <person name="Pitluck S."/>
            <person name="Saunders E."/>
            <person name="Brettin T."/>
            <person name="Detter J.C."/>
            <person name="Han C."/>
            <person name="Larimer F."/>
            <person name="Land M."/>
            <person name="Hauser L."/>
            <person name="Kyrpides N."/>
            <person name="Ovchinnikova G."/>
            <person name="Kostka J."/>
            <person name="Richardson P."/>
        </authorList>
    </citation>
    <scope>NUCLEOTIDE SEQUENCE [LARGE SCALE GENOMIC DNA]</scope>
    <source>
        <strain evidence="5">DSM 22248 / JCM 15807 / FRC-32</strain>
    </source>
</reference>
<keyword evidence="2" id="KW-1133">Transmembrane helix</keyword>
<gene>
    <name evidence="4" type="ordered locus">Geob_2685</name>
</gene>